<accession>A8ZYI5</accession>
<evidence type="ECO:0000313" key="1">
    <source>
        <dbReference type="EMBL" id="ABW68710.1"/>
    </source>
</evidence>
<dbReference type="STRING" id="96561.Dole_2907"/>
<dbReference type="AlphaFoldDB" id="A8ZYI5"/>
<proteinExistence type="predicted"/>
<name>A8ZYI5_DESOH</name>
<dbReference type="HOGENOM" id="CLU_1924191_0_0_7"/>
<dbReference type="KEGG" id="dol:Dole_2907"/>
<dbReference type="EMBL" id="CP000859">
    <property type="protein sequence ID" value="ABW68710.1"/>
    <property type="molecule type" value="Genomic_DNA"/>
</dbReference>
<protein>
    <submittedName>
        <fullName evidence="1">Uncharacterized protein</fullName>
    </submittedName>
</protein>
<gene>
    <name evidence="1" type="ordered locus">Dole_2907</name>
</gene>
<evidence type="ECO:0000313" key="2">
    <source>
        <dbReference type="Proteomes" id="UP000008561"/>
    </source>
</evidence>
<reference evidence="1 2" key="1">
    <citation type="submission" date="2007-10" db="EMBL/GenBank/DDBJ databases">
        <title>Complete sequence of Desulfococcus oleovorans Hxd3.</title>
        <authorList>
            <consortium name="US DOE Joint Genome Institute"/>
            <person name="Copeland A."/>
            <person name="Lucas S."/>
            <person name="Lapidus A."/>
            <person name="Barry K."/>
            <person name="Glavina del Rio T."/>
            <person name="Dalin E."/>
            <person name="Tice H."/>
            <person name="Pitluck S."/>
            <person name="Kiss H."/>
            <person name="Brettin T."/>
            <person name="Bruce D."/>
            <person name="Detter J.C."/>
            <person name="Han C."/>
            <person name="Schmutz J."/>
            <person name="Larimer F."/>
            <person name="Land M."/>
            <person name="Hauser L."/>
            <person name="Kyrpides N."/>
            <person name="Kim E."/>
            <person name="Wawrik B."/>
            <person name="Richardson P."/>
        </authorList>
    </citation>
    <scope>NUCLEOTIDE SEQUENCE [LARGE SCALE GENOMIC DNA]</scope>
    <source>
        <strain evidence="2">DSM 6200 / JCM 39069 / Hxd3</strain>
    </source>
</reference>
<keyword evidence="2" id="KW-1185">Reference proteome</keyword>
<organism evidence="1 2">
    <name type="scientific">Desulfosudis oleivorans (strain DSM 6200 / JCM 39069 / Hxd3)</name>
    <name type="common">Desulfococcus oleovorans</name>
    <dbReference type="NCBI Taxonomy" id="96561"/>
    <lineage>
        <taxon>Bacteria</taxon>
        <taxon>Pseudomonadati</taxon>
        <taxon>Thermodesulfobacteriota</taxon>
        <taxon>Desulfobacteria</taxon>
        <taxon>Desulfobacterales</taxon>
        <taxon>Desulfosudaceae</taxon>
        <taxon>Desulfosudis</taxon>
    </lineage>
</organism>
<sequence length="131" mass="15601">MIKNIDARRKIVPGNKYVADNDQNVEWDTKSFQDVIEDIVMDDKMYKIIRKHATVCDHKSRRKRKRLFFAFIRCAKEKELAERAGCTPENIRKYLARMFTCIVRRLAKDNQEEIVKLTPTGYKRKWIHGTP</sequence>
<dbReference type="Proteomes" id="UP000008561">
    <property type="component" value="Chromosome"/>
</dbReference>